<feature type="transmembrane region" description="Helical" evidence="7">
    <location>
        <begin position="120"/>
        <end position="140"/>
    </location>
</feature>
<evidence type="ECO:0000256" key="6">
    <source>
        <dbReference type="ARBA" id="ARBA00023136"/>
    </source>
</evidence>
<dbReference type="Proteomes" id="UP000697472">
    <property type="component" value="Unassembled WGS sequence"/>
</dbReference>
<evidence type="ECO:0000256" key="4">
    <source>
        <dbReference type="ARBA" id="ARBA00022801"/>
    </source>
</evidence>
<evidence type="ECO:0000256" key="3">
    <source>
        <dbReference type="ARBA" id="ARBA00022692"/>
    </source>
</evidence>
<accession>A0ABS2PSG1</accession>
<keyword evidence="5 7" id="KW-1133">Transmembrane helix</keyword>
<keyword evidence="10" id="KW-1185">Reference proteome</keyword>
<evidence type="ECO:0000259" key="8">
    <source>
        <dbReference type="Pfam" id="PF01694"/>
    </source>
</evidence>
<dbReference type="EMBL" id="JAFBEH010000021">
    <property type="protein sequence ID" value="MBM7642863.1"/>
    <property type="molecule type" value="Genomic_DNA"/>
</dbReference>
<dbReference type="PANTHER" id="PTHR43731">
    <property type="entry name" value="RHOMBOID PROTEASE"/>
    <property type="match status" value="1"/>
</dbReference>
<evidence type="ECO:0000256" key="7">
    <source>
        <dbReference type="SAM" id="Phobius"/>
    </source>
</evidence>
<dbReference type="Pfam" id="PF01694">
    <property type="entry name" value="Rhomboid"/>
    <property type="match status" value="1"/>
</dbReference>
<protein>
    <submittedName>
        <fullName evidence="9">Membrane associated rhomboid family serine protease</fullName>
    </submittedName>
</protein>
<evidence type="ECO:0000256" key="5">
    <source>
        <dbReference type="ARBA" id="ARBA00022989"/>
    </source>
</evidence>
<dbReference type="SUPFAM" id="SSF144091">
    <property type="entry name" value="Rhomboid-like"/>
    <property type="match status" value="1"/>
</dbReference>
<organism evidence="9 10">
    <name type="scientific">Streptococcus loxodontisalivarius</name>
    <dbReference type="NCBI Taxonomy" id="1349415"/>
    <lineage>
        <taxon>Bacteria</taxon>
        <taxon>Bacillati</taxon>
        <taxon>Bacillota</taxon>
        <taxon>Bacilli</taxon>
        <taxon>Lactobacillales</taxon>
        <taxon>Streptococcaceae</taxon>
        <taxon>Streptococcus</taxon>
    </lineage>
</organism>
<feature type="transmembrane region" description="Helical" evidence="7">
    <location>
        <begin position="95"/>
        <end position="114"/>
    </location>
</feature>
<name>A0ABS2PSG1_9STRE</name>
<gene>
    <name evidence="9" type="ORF">JOC28_001162</name>
</gene>
<dbReference type="Gene3D" id="1.20.1540.10">
    <property type="entry name" value="Rhomboid-like"/>
    <property type="match status" value="1"/>
</dbReference>
<dbReference type="PANTHER" id="PTHR43731:SF14">
    <property type="entry name" value="PRESENILIN-ASSOCIATED RHOMBOID-LIKE PROTEIN, MITOCHONDRIAL"/>
    <property type="match status" value="1"/>
</dbReference>
<evidence type="ECO:0000313" key="10">
    <source>
        <dbReference type="Proteomes" id="UP000697472"/>
    </source>
</evidence>
<comment type="subcellular location">
    <subcellularLocation>
        <location evidence="1">Membrane</location>
        <topology evidence="1">Multi-pass membrane protein</topology>
    </subcellularLocation>
</comment>
<feature type="domain" description="Peptidase S54 rhomboid" evidence="8">
    <location>
        <begin position="54"/>
        <end position="188"/>
    </location>
</feature>
<evidence type="ECO:0000256" key="2">
    <source>
        <dbReference type="ARBA" id="ARBA00009045"/>
    </source>
</evidence>
<comment type="caution">
    <text evidence="9">The sequence shown here is derived from an EMBL/GenBank/DDBJ whole genome shotgun (WGS) entry which is preliminary data.</text>
</comment>
<evidence type="ECO:0000313" key="9">
    <source>
        <dbReference type="EMBL" id="MBM7642863.1"/>
    </source>
</evidence>
<keyword evidence="4" id="KW-0378">Hydrolase</keyword>
<dbReference type="InterPro" id="IPR022764">
    <property type="entry name" value="Peptidase_S54_rhomboid_dom"/>
</dbReference>
<reference evidence="9 10" key="1">
    <citation type="submission" date="2021-01" db="EMBL/GenBank/DDBJ databases">
        <title>Genomic Encyclopedia of Type Strains, Phase IV (KMG-IV): sequencing the most valuable type-strain genomes for metagenomic binning, comparative biology and taxonomic classification.</title>
        <authorList>
            <person name="Goeker M."/>
        </authorList>
    </citation>
    <scope>NUCLEOTIDE SEQUENCE [LARGE SCALE GENOMIC DNA]</scope>
    <source>
        <strain evidence="9 10">DSM 27382</strain>
    </source>
</reference>
<dbReference type="GO" id="GO:0006508">
    <property type="term" value="P:proteolysis"/>
    <property type="evidence" value="ECO:0007669"/>
    <property type="project" value="UniProtKB-KW"/>
</dbReference>
<keyword evidence="3 7" id="KW-0812">Transmembrane</keyword>
<feature type="transmembrane region" description="Helical" evidence="7">
    <location>
        <begin position="59"/>
        <end position="83"/>
    </location>
</feature>
<dbReference type="InterPro" id="IPR035952">
    <property type="entry name" value="Rhomboid-like_sf"/>
</dbReference>
<dbReference type="RefSeq" id="WP_205009700.1">
    <property type="nucleotide sequence ID" value="NZ_JAFBEH010000021.1"/>
</dbReference>
<sequence length="223" mass="24744">MQEFKKTPVIFLLLLLTSLVFLAMQVLYFGNATSSQVVFDFGGMFGRYVIYDPSQLWRLLTPIFVHIGWEHFIMNSLTLYFVGTMAERVWGSSKFLLLYILSGVMGNLFTLLLTPDVVSAGASTSFFGLFAAFVVVGYYGHSPYLKELGRSYLALIGFNLFFNLFMTNVGMVGHIGGAVGGMIASVFLTTQAEPNLFPRGKRLLGLGVYVGLFLLILYLVFLG</sequence>
<evidence type="ECO:0000256" key="1">
    <source>
        <dbReference type="ARBA" id="ARBA00004141"/>
    </source>
</evidence>
<keyword evidence="6 7" id="KW-0472">Membrane</keyword>
<dbReference type="GO" id="GO:0008233">
    <property type="term" value="F:peptidase activity"/>
    <property type="evidence" value="ECO:0007669"/>
    <property type="project" value="UniProtKB-KW"/>
</dbReference>
<feature type="transmembrane region" description="Helical" evidence="7">
    <location>
        <begin position="203"/>
        <end position="221"/>
    </location>
</feature>
<proteinExistence type="inferred from homology"/>
<comment type="similarity">
    <text evidence="2">Belongs to the peptidase S54 family.</text>
</comment>
<keyword evidence="9" id="KW-0645">Protease</keyword>
<dbReference type="InterPro" id="IPR050925">
    <property type="entry name" value="Rhomboid_protease_S54"/>
</dbReference>